<comment type="function">
    <text evidence="5">Involved in the gluconeogenesis. Catalyzes stereospecifically the conversion of dihydroxyacetone phosphate (DHAP) to D-glyceraldehyde-3-phosphate (G3P).</text>
</comment>
<dbReference type="SUPFAM" id="SSF51351">
    <property type="entry name" value="Triosephosphate isomerase (TIM)"/>
    <property type="match status" value="1"/>
</dbReference>
<dbReference type="PANTHER" id="PTHR21139">
    <property type="entry name" value="TRIOSEPHOSPHATE ISOMERASE"/>
    <property type="match status" value="1"/>
</dbReference>
<dbReference type="NCBIfam" id="TIGR00419">
    <property type="entry name" value="tim"/>
    <property type="match status" value="1"/>
</dbReference>
<feature type="binding site" evidence="5">
    <location>
        <begin position="32"/>
        <end position="34"/>
    </location>
    <ligand>
        <name>substrate</name>
    </ligand>
</feature>
<reference evidence="7 8" key="1">
    <citation type="submission" date="2023-09" db="EMBL/GenBank/DDBJ databases">
        <title>Pyrofollis japonicus gen. nov. sp. nov., a novel member of the family Pyrodictiaceae isolated from the Iheya North hydrothermal field.</title>
        <authorList>
            <person name="Miyazaki U."/>
            <person name="Sanari M."/>
            <person name="Tame A."/>
            <person name="Kitajima M."/>
            <person name="Okamoto A."/>
            <person name="Sawayama S."/>
            <person name="Miyazaki J."/>
            <person name="Takai K."/>
            <person name="Nakagawa S."/>
        </authorList>
    </citation>
    <scope>NUCLEOTIDE SEQUENCE [LARGE SCALE GENOMIC DNA]</scope>
    <source>
        <strain evidence="7 8">AV2</strain>
    </source>
</reference>
<dbReference type="InterPro" id="IPR035990">
    <property type="entry name" value="TIM_sf"/>
</dbReference>
<dbReference type="PANTHER" id="PTHR21139:SF42">
    <property type="entry name" value="TRIOSEPHOSPHATE ISOMERASE"/>
    <property type="match status" value="1"/>
</dbReference>
<proteinExistence type="inferred from homology"/>
<dbReference type="InterPro" id="IPR022891">
    <property type="entry name" value="Triosephosphate_isomerase_arc"/>
</dbReference>
<keyword evidence="1 5" id="KW-0312">Gluconeogenesis</keyword>
<feature type="active site" description="Electrophile" evidence="5">
    <location>
        <position position="119"/>
    </location>
</feature>
<feature type="binding site" evidence="5">
    <location>
        <position position="207"/>
    </location>
    <ligand>
        <name>substrate</name>
    </ligand>
</feature>
<accession>A0ABN6ZQJ6</accession>
<evidence type="ECO:0000256" key="6">
    <source>
        <dbReference type="RuleBase" id="RU363013"/>
    </source>
</evidence>
<comment type="similarity">
    <text evidence="5 6">Belongs to the triosephosphate isomerase family.</text>
</comment>
<feature type="binding site" evidence="5">
    <location>
        <begin position="228"/>
        <end position="229"/>
    </location>
    <ligand>
        <name>substrate</name>
    </ligand>
</feature>
<dbReference type="Gene3D" id="3.20.20.70">
    <property type="entry name" value="Aldolase class I"/>
    <property type="match status" value="1"/>
</dbReference>
<keyword evidence="4 5" id="KW-0413">Isomerase</keyword>
<evidence type="ECO:0000256" key="1">
    <source>
        <dbReference type="ARBA" id="ARBA00022432"/>
    </source>
</evidence>
<name>A0ABN6ZQJ6_9CREN</name>
<feature type="active site" description="Proton acceptor" evidence="5">
    <location>
        <position position="167"/>
    </location>
</feature>
<dbReference type="Proteomes" id="UP001341135">
    <property type="component" value="Chromosome"/>
</dbReference>
<dbReference type="GO" id="GO:0016853">
    <property type="term" value="F:isomerase activity"/>
    <property type="evidence" value="ECO:0007669"/>
    <property type="project" value="UniProtKB-KW"/>
</dbReference>
<organism evidence="7 8">
    <name type="scientific">Pyrodictium abyssi</name>
    <dbReference type="NCBI Taxonomy" id="54256"/>
    <lineage>
        <taxon>Archaea</taxon>
        <taxon>Thermoproteota</taxon>
        <taxon>Thermoprotei</taxon>
        <taxon>Desulfurococcales</taxon>
        <taxon>Pyrodictiaceae</taxon>
        <taxon>Pyrodictium</taxon>
    </lineage>
</organism>
<dbReference type="EMBL" id="AP028907">
    <property type="protein sequence ID" value="BES82531.1"/>
    <property type="molecule type" value="Genomic_DNA"/>
</dbReference>
<dbReference type="PROSITE" id="PS51440">
    <property type="entry name" value="TIM_2"/>
    <property type="match status" value="1"/>
</dbReference>
<evidence type="ECO:0000256" key="2">
    <source>
        <dbReference type="ARBA" id="ARBA00022490"/>
    </source>
</evidence>
<dbReference type="InterPro" id="IPR000652">
    <property type="entry name" value="Triosephosphate_isomerase"/>
</dbReference>
<dbReference type="InterPro" id="IPR020861">
    <property type="entry name" value="Triosephosphate_isomerase_AS"/>
</dbReference>
<keyword evidence="3 5" id="KW-0324">Glycolysis</keyword>
<dbReference type="InterPro" id="IPR013785">
    <property type="entry name" value="Aldolase_TIM"/>
</dbReference>
<comment type="pathway">
    <text evidence="5 6">Carbohydrate degradation; glycolysis; D-glyceraldehyde 3-phosphate from glycerone phosphate: step 1/1.</text>
</comment>
<dbReference type="NCBIfam" id="NF003302">
    <property type="entry name" value="PRK04302.1"/>
    <property type="match status" value="1"/>
</dbReference>
<dbReference type="HAMAP" id="MF_00147_A">
    <property type="entry name" value="TIM_A"/>
    <property type="match status" value="1"/>
</dbReference>
<dbReference type="CDD" id="cd00311">
    <property type="entry name" value="TIM"/>
    <property type="match status" value="1"/>
</dbReference>
<dbReference type="Pfam" id="PF00121">
    <property type="entry name" value="TIM"/>
    <property type="match status" value="1"/>
</dbReference>
<evidence type="ECO:0000313" key="7">
    <source>
        <dbReference type="EMBL" id="BES82531.1"/>
    </source>
</evidence>
<gene>
    <name evidence="5 7" type="primary">tpiA</name>
    <name evidence="7" type="ORF">PABY_20980</name>
</gene>
<comment type="catalytic activity">
    <reaction evidence="5 6">
        <text>D-glyceraldehyde 3-phosphate = dihydroxyacetone phosphate</text>
        <dbReference type="Rhea" id="RHEA:18585"/>
        <dbReference type="ChEBI" id="CHEBI:57642"/>
        <dbReference type="ChEBI" id="CHEBI:59776"/>
        <dbReference type="EC" id="5.3.1.1"/>
    </reaction>
</comment>
<keyword evidence="8" id="KW-1185">Reference proteome</keyword>
<dbReference type="PROSITE" id="PS00171">
    <property type="entry name" value="TIM_1"/>
    <property type="match status" value="1"/>
</dbReference>
<dbReference type="EC" id="5.3.1.1" evidence="5 6"/>
<keyword evidence="2 5" id="KW-0963">Cytoplasm</keyword>
<feature type="binding site" evidence="5">
    <location>
        <position position="172"/>
    </location>
    <ligand>
        <name>substrate</name>
    </ligand>
</feature>
<comment type="subcellular location">
    <subcellularLocation>
        <location evidence="5 6">Cytoplasm</location>
    </subcellularLocation>
</comment>
<evidence type="ECO:0000256" key="5">
    <source>
        <dbReference type="HAMAP-Rule" id="MF_00147"/>
    </source>
</evidence>
<evidence type="ECO:0000256" key="3">
    <source>
        <dbReference type="ARBA" id="ARBA00023152"/>
    </source>
</evidence>
<evidence type="ECO:0000313" key="8">
    <source>
        <dbReference type="Proteomes" id="UP001341135"/>
    </source>
</evidence>
<dbReference type="GeneID" id="89290104"/>
<comment type="subunit">
    <text evidence="5">Homotetramer; dimer of dimers.</text>
</comment>
<evidence type="ECO:0000256" key="4">
    <source>
        <dbReference type="ARBA" id="ARBA00023235"/>
    </source>
</evidence>
<comment type="pathway">
    <text evidence="5 6">Carbohydrate biosynthesis; gluconeogenesis.</text>
</comment>
<dbReference type="RefSeq" id="WP_338249942.1">
    <property type="nucleotide sequence ID" value="NZ_AP028907.1"/>
</dbReference>
<sequence length="258" mass="27032">MGTVLLSSLHAYYTSRTEATRDYKGIPVLAVNYKAYPTAFGETGLAIALTAEKLAEEYDGIIRFILAVPATEIVRISESTDKALVYAQHADPVEPGAHTGYLPLEALKEAGAKGTLLNHSEHRIRLSDIDTIVRRATQLGLETLVCADTPTAAAAAAILSPTMIAVEPPELIGTGVPVSKAKPEVITSTIQLVRMVNPDVPILAGAGITTGEDAATAIKLGANGVLVASAVMKAKDPEAKLLELAEALAKAAEKKSQQ</sequence>
<protein>
    <recommendedName>
        <fullName evidence="5 6">Triosephosphate isomerase</fullName>
        <shortName evidence="5">TIM</shortName>
        <shortName evidence="5">TPI</shortName>
        <ecNumber evidence="5 6">5.3.1.1</ecNumber>
    </recommendedName>
    <alternativeName>
        <fullName evidence="5">Triose-phosphate isomerase</fullName>
    </alternativeName>
</protein>